<dbReference type="Pfam" id="PF10672">
    <property type="entry name" value="Methyltrans_SAM"/>
    <property type="match status" value="1"/>
</dbReference>
<gene>
    <name evidence="5" type="ORF">C1H46_023543</name>
</gene>
<dbReference type="PANTHER" id="PTHR42873">
    <property type="entry name" value="RIBOSOMAL RNA LARGE SUBUNIT METHYLTRANSFERASE"/>
    <property type="match status" value="1"/>
</dbReference>
<protein>
    <recommendedName>
        <fullName evidence="4">S-adenosylmethionine-dependent methyltransferase domain-containing protein</fullName>
    </recommendedName>
</protein>
<sequence>MVDRAGLGNPSLPRAKWSTAKVAIVGVKGWLNTSQDGCEENPTWEKYNNNLRFKYCWTNSGYFGCVAVVALSAAWVEKYKAEVEACISRIDQVNYVNWRPASEVMENGIFYSISLEGQKTGFNADQHGNREFISTISDGQKVLDMFCYSGSFALNAAQGGAANVIGVDSSLPAIELAKENVLNNMDPGRITFLKEDASEFMKGALSRNESWDIVILDPPKLVPRKKGAASAARRKITVLRDAIAARNHPIDPSYPEGKYLSNVLPRVL</sequence>
<evidence type="ECO:0000256" key="1">
    <source>
        <dbReference type="ARBA" id="ARBA00022603"/>
    </source>
</evidence>
<organism evidence="5 6">
    <name type="scientific">Malus baccata</name>
    <name type="common">Siberian crab apple</name>
    <name type="synonym">Pyrus baccata</name>
    <dbReference type="NCBI Taxonomy" id="106549"/>
    <lineage>
        <taxon>Eukaryota</taxon>
        <taxon>Viridiplantae</taxon>
        <taxon>Streptophyta</taxon>
        <taxon>Embryophyta</taxon>
        <taxon>Tracheophyta</taxon>
        <taxon>Spermatophyta</taxon>
        <taxon>Magnoliopsida</taxon>
        <taxon>eudicotyledons</taxon>
        <taxon>Gunneridae</taxon>
        <taxon>Pentapetalae</taxon>
        <taxon>rosids</taxon>
        <taxon>fabids</taxon>
        <taxon>Rosales</taxon>
        <taxon>Rosaceae</taxon>
        <taxon>Amygdaloideae</taxon>
        <taxon>Maleae</taxon>
        <taxon>Malus</taxon>
    </lineage>
</organism>
<dbReference type="InterPro" id="IPR029063">
    <property type="entry name" value="SAM-dependent_MTases_sf"/>
</dbReference>
<evidence type="ECO:0000259" key="4">
    <source>
        <dbReference type="Pfam" id="PF10672"/>
    </source>
</evidence>
<feature type="domain" description="S-adenosylmethionine-dependent methyltransferase" evidence="4">
    <location>
        <begin position="103"/>
        <end position="221"/>
    </location>
</feature>
<dbReference type="GO" id="GO:0032259">
    <property type="term" value="P:methylation"/>
    <property type="evidence" value="ECO:0007669"/>
    <property type="project" value="UniProtKB-KW"/>
</dbReference>
<evidence type="ECO:0000256" key="3">
    <source>
        <dbReference type="ARBA" id="ARBA00022691"/>
    </source>
</evidence>
<keyword evidence="3" id="KW-0949">S-adenosyl-L-methionine</keyword>
<dbReference type="PANTHER" id="PTHR42873:SF1">
    <property type="entry name" value="S-ADENOSYLMETHIONINE-DEPENDENT METHYLTRANSFERASE DOMAIN-CONTAINING PROTEIN"/>
    <property type="match status" value="1"/>
</dbReference>
<name>A0A540LWQ7_MALBA</name>
<keyword evidence="1" id="KW-0489">Methyltransferase</keyword>
<dbReference type="GO" id="GO:0008168">
    <property type="term" value="F:methyltransferase activity"/>
    <property type="evidence" value="ECO:0007669"/>
    <property type="project" value="UniProtKB-KW"/>
</dbReference>
<keyword evidence="6" id="KW-1185">Reference proteome</keyword>
<dbReference type="Gene3D" id="3.40.50.150">
    <property type="entry name" value="Vaccinia Virus protein VP39"/>
    <property type="match status" value="1"/>
</dbReference>
<evidence type="ECO:0000313" key="6">
    <source>
        <dbReference type="Proteomes" id="UP000315295"/>
    </source>
</evidence>
<comment type="caution">
    <text evidence="5">The sequence shown here is derived from an EMBL/GenBank/DDBJ whole genome shotgun (WGS) entry which is preliminary data.</text>
</comment>
<dbReference type="Proteomes" id="UP000315295">
    <property type="component" value="Unassembled WGS sequence"/>
</dbReference>
<dbReference type="SUPFAM" id="SSF53335">
    <property type="entry name" value="S-adenosyl-L-methionine-dependent methyltransferases"/>
    <property type="match status" value="1"/>
</dbReference>
<dbReference type="EMBL" id="VIEB01000438">
    <property type="protein sequence ID" value="TQD90940.1"/>
    <property type="molecule type" value="Genomic_DNA"/>
</dbReference>
<dbReference type="CDD" id="cd02440">
    <property type="entry name" value="AdoMet_MTases"/>
    <property type="match status" value="1"/>
</dbReference>
<dbReference type="STRING" id="106549.A0A540LWQ7"/>
<reference evidence="5 6" key="1">
    <citation type="journal article" date="2019" name="G3 (Bethesda)">
        <title>Sequencing of a Wild Apple (Malus baccata) Genome Unravels the Differences Between Cultivated and Wild Apple Species Regarding Disease Resistance and Cold Tolerance.</title>
        <authorList>
            <person name="Chen X."/>
        </authorList>
    </citation>
    <scope>NUCLEOTIDE SEQUENCE [LARGE SCALE GENOMIC DNA]</scope>
    <source>
        <strain evidence="6">cv. Shandingzi</strain>
        <tissue evidence="5">Leaves</tissue>
    </source>
</reference>
<proteinExistence type="predicted"/>
<dbReference type="AlphaFoldDB" id="A0A540LWQ7"/>
<keyword evidence="2" id="KW-0808">Transferase</keyword>
<accession>A0A540LWQ7</accession>
<evidence type="ECO:0000256" key="2">
    <source>
        <dbReference type="ARBA" id="ARBA00022679"/>
    </source>
</evidence>
<evidence type="ECO:0000313" key="5">
    <source>
        <dbReference type="EMBL" id="TQD90940.1"/>
    </source>
</evidence>
<dbReference type="InterPro" id="IPR019614">
    <property type="entry name" value="SAM-dep_methyl-trfase"/>
</dbReference>